<evidence type="ECO:0000256" key="1">
    <source>
        <dbReference type="ARBA" id="ARBA00011082"/>
    </source>
</evidence>
<reference evidence="7" key="1">
    <citation type="submission" date="2013-10" db="EMBL/GenBank/DDBJ databases">
        <title>Genomic analysis of the causative agents of coccidiosis in chickens.</title>
        <authorList>
            <person name="Reid A.J."/>
            <person name="Blake D."/>
            <person name="Billington K."/>
            <person name="Browne H."/>
            <person name="Dunn M."/>
            <person name="Hung S."/>
            <person name="Kawahara F."/>
            <person name="Miranda-Saavedra D."/>
            <person name="Mourier T."/>
            <person name="Nagra H."/>
            <person name="Otto T.D."/>
            <person name="Rawlings N."/>
            <person name="Sanchez A."/>
            <person name="Sanders M."/>
            <person name="Subramaniam C."/>
            <person name="Tay Y."/>
            <person name="Dear P."/>
            <person name="Doerig C."/>
            <person name="Gruber A."/>
            <person name="Parkinson J."/>
            <person name="Shirley M."/>
            <person name="Wan K.L."/>
            <person name="Berriman M."/>
            <person name="Tomley F."/>
            <person name="Pain A."/>
        </authorList>
    </citation>
    <scope>NUCLEOTIDE SEQUENCE [LARGE SCALE GENOMIC DNA]</scope>
    <source>
        <strain evidence="7">Houghton</strain>
    </source>
</reference>
<dbReference type="OrthoDB" id="5407653at2759"/>
<dbReference type="Pfam" id="PF25476">
    <property type="entry name" value="Ribosomal_L19e_C"/>
    <property type="match status" value="2"/>
</dbReference>
<dbReference type="Proteomes" id="UP000018050">
    <property type="component" value="Unassembled WGS sequence"/>
</dbReference>
<dbReference type="OMA" id="NRVWIDP"/>
<dbReference type="InterPro" id="IPR039547">
    <property type="entry name" value="Ribosomal_eL19"/>
</dbReference>
<evidence type="ECO:0000256" key="3">
    <source>
        <dbReference type="ARBA" id="ARBA00023274"/>
    </source>
</evidence>
<comment type="similarity">
    <text evidence="1 4">Belongs to the eukaryotic ribosomal protein eL19 family.</text>
</comment>
<dbReference type="InterPro" id="IPR000196">
    <property type="entry name" value="Ribosomal_eL19_dom"/>
</dbReference>
<dbReference type="AlphaFoldDB" id="U6G9N9"/>
<evidence type="ECO:0000256" key="2">
    <source>
        <dbReference type="ARBA" id="ARBA00022980"/>
    </source>
</evidence>
<dbReference type="VEuPathDB" id="ToxoDB:EAH_00059820"/>
<keyword evidence="2 4" id="KW-0689">Ribosomal protein</keyword>
<dbReference type="GeneID" id="25274052"/>
<dbReference type="GO" id="GO:0003723">
    <property type="term" value="F:RNA binding"/>
    <property type="evidence" value="ECO:0007669"/>
    <property type="project" value="InterPro"/>
</dbReference>
<organism evidence="7 8">
    <name type="scientific">Eimeria acervulina</name>
    <name type="common">Coccidian parasite</name>
    <dbReference type="NCBI Taxonomy" id="5801"/>
    <lineage>
        <taxon>Eukaryota</taxon>
        <taxon>Sar</taxon>
        <taxon>Alveolata</taxon>
        <taxon>Apicomplexa</taxon>
        <taxon>Conoidasida</taxon>
        <taxon>Coccidia</taxon>
        <taxon>Eucoccidiorida</taxon>
        <taxon>Eimeriorina</taxon>
        <taxon>Eimeriidae</taxon>
        <taxon>Eimeria</taxon>
    </lineage>
</organism>
<feature type="region of interest" description="Disordered" evidence="5">
    <location>
        <begin position="171"/>
        <end position="202"/>
    </location>
</feature>
<name>U6G9N9_EIMAC</name>
<dbReference type="GO" id="GO:0006412">
    <property type="term" value="P:translation"/>
    <property type="evidence" value="ECO:0007669"/>
    <property type="project" value="InterPro"/>
</dbReference>
<feature type="compositionally biased region" description="Basic and acidic residues" evidence="5">
    <location>
        <begin position="171"/>
        <end position="191"/>
    </location>
</feature>
<dbReference type="FunFam" id="1.10.1650.10:FF:000001">
    <property type="entry name" value="Ribosomal protein L19"/>
    <property type="match status" value="1"/>
</dbReference>
<dbReference type="CDD" id="cd01417">
    <property type="entry name" value="Ribosomal_L19e_E"/>
    <property type="match status" value="1"/>
</dbReference>
<dbReference type="RefSeq" id="XP_013252579.1">
    <property type="nucleotide sequence ID" value="XM_013397125.1"/>
</dbReference>
<sequence length="202" mass="23791">MSLRLQKRLAASILKCGQHRVWLDPNESGDIALANSRFSVRKLIRDNLIIRKAVAVHSKYRYRLYQQAKRQGRHMGIGKRKGTRDARLPAKVLWMRRQRVLRRLLKKYRDAKKIDSHMILFMLSIDSHMYHKLYLRCKGNQFKNKRVLIEAIHNEKNMKVKEKALQEQVDARKQKAAAQKEKRRLKEENKKISSAAAAKPAE</sequence>
<evidence type="ECO:0000313" key="7">
    <source>
        <dbReference type="EMBL" id="CDI76986.1"/>
    </source>
</evidence>
<keyword evidence="8" id="KW-1185">Reference proteome</keyword>
<evidence type="ECO:0000256" key="5">
    <source>
        <dbReference type="SAM" id="MobiDB-lite"/>
    </source>
</evidence>
<dbReference type="InterPro" id="IPR057259">
    <property type="entry name" value="Ribosomal_L19e"/>
</dbReference>
<dbReference type="EMBL" id="HG670507">
    <property type="protein sequence ID" value="CDI76986.1"/>
    <property type="molecule type" value="Genomic_DNA"/>
</dbReference>
<proteinExistence type="inferred from homology"/>
<dbReference type="PROSITE" id="PS00526">
    <property type="entry name" value="RIBOSOMAL_L19E"/>
    <property type="match status" value="1"/>
</dbReference>
<dbReference type="GO" id="GO:0003735">
    <property type="term" value="F:structural constituent of ribosome"/>
    <property type="evidence" value="ECO:0007669"/>
    <property type="project" value="InterPro"/>
</dbReference>
<feature type="compositionally biased region" description="Low complexity" evidence="5">
    <location>
        <begin position="192"/>
        <end position="202"/>
    </location>
</feature>
<evidence type="ECO:0000259" key="6">
    <source>
        <dbReference type="SMART" id="SM01416"/>
    </source>
</evidence>
<dbReference type="InterPro" id="IPR023638">
    <property type="entry name" value="Ribosomal_eL19_CS"/>
</dbReference>
<dbReference type="SMART" id="SM01416">
    <property type="entry name" value="Ribosomal_L19e"/>
    <property type="match status" value="1"/>
</dbReference>
<dbReference type="InterPro" id="IPR035970">
    <property type="entry name" value="60S_ribosomal_eL19_sf"/>
</dbReference>
<reference evidence="7" key="2">
    <citation type="submission" date="2013-10" db="EMBL/GenBank/DDBJ databases">
        <authorList>
            <person name="Aslett M."/>
        </authorList>
    </citation>
    <scope>NUCLEOTIDE SEQUENCE [LARGE SCALE GENOMIC DNA]</scope>
    <source>
        <strain evidence="7">Houghton</strain>
    </source>
</reference>
<evidence type="ECO:0000313" key="8">
    <source>
        <dbReference type="Proteomes" id="UP000018050"/>
    </source>
</evidence>
<dbReference type="InterPro" id="IPR015972">
    <property type="entry name" value="Ribosomal_eL19_dom1"/>
</dbReference>
<dbReference type="Pfam" id="PF01280">
    <property type="entry name" value="Ribosomal_L19e"/>
    <property type="match status" value="1"/>
</dbReference>
<accession>U6G9N9</accession>
<dbReference type="PANTHER" id="PTHR10722">
    <property type="entry name" value="60S RIBOSOMAL PROTEIN L19"/>
    <property type="match status" value="1"/>
</dbReference>
<dbReference type="Gene3D" id="1.10.1200.240">
    <property type="match status" value="1"/>
</dbReference>
<feature type="domain" description="Large ribosomal subunit protein eL19" evidence="6">
    <location>
        <begin position="2"/>
        <end position="156"/>
    </location>
</feature>
<gene>
    <name evidence="7" type="ORF">EAH_00059820</name>
</gene>
<dbReference type="SUPFAM" id="SSF48140">
    <property type="entry name" value="Ribosomal protein L19 (L19e)"/>
    <property type="match status" value="1"/>
</dbReference>
<dbReference type="GO" id="GO:0022625">
    <property type="term" value="C:cytosolic large ribosomal subunit"/>
    <property type="evidence" value="ECO:0007669"/>
    <property type="project" value="InterPro"/>
</dbReference>
<keyword evidence="3 4" id="KW-0687">Ribonucleoprotein</keyword>
<dbReference type="InterPro" id="IPR057260">
    <property type="entry name" value="Ribosomal_L19e_C"/>
</dbReference>
<protein>
    <recommendedName>
        <fullName evidence="4">Ribosomal protein L19</fullName>
    </recommendedName>
</protein>
<evidence type="ECO:0000256" key="4">
    <source>
        <dbReference type="RuleBase" id="RU000574"/>
    </source>
</evidence>
<dbReference type="InterPro" id="IPR033935">
    <property type="entry name" value="Ribosomal_eL19_euk"/>
</dbReference>
<dbReference type="Gene3D" id="1.10.1650.10">
    <property type="match status" value="1"/>
</dbReference>